<keyword evidence="1" id="KW-0472">Membrane</keyword>
<keyword evidence="1" id="KW-0812">Transmembrane</keyword>
<evidence type="ECO:0000256" key="1">
    <source>
        <dbReference type="SAM" id="Phobius"/>
    </source>
</evidence>
<evidence type="ECO:0000313" key="2">
    <source>
        <dbReference type="EMBL" id="OMJ93651.1"/>
    </source>
</evidence>
<gene>
    <name evidence="2" type="ORF">SteCoe_3350</name>
</gene>
<evidence type="ECO:0008006" key="4">
    <source>
        <dbReference type="Google" id="ProtNLM"/>
    </source>
</evidence>
<sequence length="419" mass="48074">MLFILYVFLGVNSIFKIHSPDSLSLLHFDIGLAAFGSPGLYSIYGKITEVRLNNCKPTKRYSENIFPLVLNYPNCYYSELAYEFYISGAKLIILVSLNDTVDYVMIPKNYSEPNNYNIVTLMIPRYIYTSYFAFFDSILASYTYDIIQTKVPQVQLVISGYYEIDENYIQGIKYLYDIFNISWSNFEFSILYLNYSENMSISQDCITHNSNYYCSYGTEQSNGSTIINNSILSLSFYNSISSSDTPLILFLEYLIKLIAYCSNNYTLSCSQKIAEDFGYTSGLNYDLLETQVMKNINTGFYIINNIEYYWSDLWLNEIYCLSSENPNNGCINKCDSKCEYKEINSGICYNGCNSSSCGYSQLACLEIVEDCYYFMISDGNCNAKCLKESDCEDQTGGSFVYVYIILVAILFPITLLIVW</sequence>
<dbReference type="Proteomes" id="UP000187209">
    <property type="component" value="Unassembled WGS sequence"/>
</dbReference>
<dbReference type="AlphaFoldDB" id="A0A1R2CXF8"/>
<feature type="transmembrane region" description="Helical" evidence="1">
    <location>
        <begin position="399"/>
        <end position="418"/>
    </location>
</feature>
<proteinExistence type="predicted"/>
<protein>
    <recommendedName>
        <fullName evidence="4">LNR domain-containing protein</fullName>
    </recommendedName>
</protein>
<comment type="caution">
    <text evidence="2">The sequence shown here is derived from an EMBL/GenBank/DDBJ whole genome shotgun (WGS) entry which is preliminary data.</text>
</comment>
<keyword evidence="3" id="KW-1185">Reference proteome</keyword>
<dbReference type="EMBL" id="MPUH01000039">
    <property type="protein sequence ID" value="OMJ93651.1"/>
    <property type="molecule type" value="Genomic_DNA"/>
</dbReference>
<reference evidence="2 3" key="1">
    <citation type="submission" date="2016-11" db="EMBL/GenBank/DDBJ databases">
        <title>The macronuclear genome of Stentor coeruleus: a giant cell with tiny introns.</title>
        <authorList>
            <person name="Slabodnick M."/>
            <person name="Ruby J.G."/>
            <person name="Reiff S.B."/>
            <person name="Swart E.C."/>
            <person name="Gosai S."/>
            <person name="Prabakaran S."/>
            <person name="Witkowska E."/>
            <person name="Larue G.E."/>
            <person name="Fisher S."/>
            <person name="Freeman R.M."/>
            <person name="Gunawardena J."/>
            <person name="Chu W."/>
            <person name="Stover N.A."/>
            <person name="Gregory B.D."/>
            <person name="Nowacki M."/>
            <person name="Derisi J."/>
            <person name="Roy S.W."/>
            <person name="Marshall W.F."/>
            <person name="Sood P."/>
        </authorList>
    </citation>
    <scope>NUCLEOTIDE SEQUENCE [LARGE SCALE GENOMIC DNA]</scope>
    <source>
        <strain evidence="2">WM001</strain>
    </source>
</reference>
<name>A0A1R2CXF8_9CILI</name>
<organism evidence="2 3">
    <name type="scientific">Stentor coeruleus</name>
    <dbReference type="NCBI Taxonomy" id="5963"/>
    <lineage>
        <taxon>Eukaryota</taxon>
        <taxon>Sar</taxon>
        <taxon>Alveolata</taxon>
        <taxon>Ciliophora</taxon>
        <taxon>Postciliodesmatophora</taxon>
        <taxon>Heterotrichea</taxon>
        <taxon>Heterotrichida</taxon>
        <taxon>Stentoridae</taxon>
        <taxon>Stentor</taxon>
    </lineage>
</organism>
<keyword evidence="1" id="KW-1133">Transmembrane helix</keyword>
<evidence type="ECO:0000313" key="3">
    <source>
        <dbReference type="Proteomes" id="UP000187209"/>
    </source>
</evidence>
<accession>A0A1R2CXF8</accession>